<dbReference type="EC" id="2.7.13.3" evidence="2"/>
<organism evidence="8 9">
    <name type="scientific">Nocardia ignorata</name>
    <dbReference type="NCBI Taxonomy" id="145285"/>
    <lineage>
        <taxon>Bacteria</taxon>
        <taxon>Bacillati</taxon>
        <taxon>Actinomycetota</taxon>
        <taxon>Actinomycetes</taxon>
        <taxon>Mycobacteriales</taxon>
        <taxon>Nocardiaceae</taxon>
        <taxon>Nocardia</taxon>
    </lineage>
</organism>
<sequence>MNSGIAVLSLIIGALVVLAAIAVAVLAMHNERKQRARADTAKRERELCEAAVHHLAQITLPAITDAVRRHDIPSVAVELPAELRDAPLGESLQAIATGHADDLRVVAEETRAMVERYGEQRRVAEIQAAREETRAELQASSRAATSAAVRSFGTSVVSLGTDLGQVVSTALREHRDDAVYETLTRIDHTVQQMIRQAQSYVIVSGGLPGRRWPQQSLTDVAGGATGRVREFLRVHSAQSERIVISRAVEPLVHTLATLLDNALRYSPPSSFVEVGFQEGHHGVTIIVDDAGMRMSPEQLEDARLVLSGERSVDIHDLGPAPKVGFPGIAALARRYGFSVHVDGPNIYGGMRAMVYVPSALLVSGEAPRIPEPELAAPAHIPVPVPDPVETDGPRAAVHEITSGGLPKRRRRPVAPDSAGVTTEVGQARPDLAAAWHSGSRSGRAAAAERSTEGTADEHTGSR</sequence>
<protein>
    <recommendedName>
        <fullName evidence="2">histidine kinase</fullName>
        <ecNumber evidence="2">2.7.13.3</ecNumber>
    </recommendedName>
</protein>
<evidence type="ECO:0000256" key="2">
    <source>
        <dbReference type="ARBA" id="ARBA00012438"/>
    </source>
</evidence>
<evidence type="ECO:0000313" key="8">
    <source>
        <dbReference type="EMBL" id="TDP37926.1"/>
    </source>
</evidence>
<accession>A0A4R6PJI6</accession>
<dbReference type="GO" id="GO:0000160">
    <property type="term" value="P:phosphorelay signal transduction system"/>
    <property type="evidence" value="ECO:0007669"/>
    <property type="project" value="TreeGrafter"/>
</dbReference>
<dbReference type="RefSeq" id="WP_067488808.1">
    <property type="nucleotide sequence ID" value="NZ_JBHXPO010000008.1"/>
</dbReference>
<dbReference type="InterPro" id="IPR036890">
    <property type="entry name" value="HATPase_C_sf"/>
</dbReference>
<dbReference type="GO" id="GO:0004673">
    <property type="term" value="F:protein histidine kinase activity"/>
    <property type="evidence" value="ECO:0007669"/>
    <property type="project" value="UniProtKB-EC"/>
</dbReference>
<dbReference type="Proteomes" id="UP000295087">
    <property type="component" value="Unassembled WGS sequence"/>
</dbReference>
<dbReference type="AlphaFoldDB" id="A0A4R6PJI6"/>
<proteinExistence type="predicted"/>
<evidence type="ECO:0000256" key="4">
    <source>
        <dbReference type="ARBA" id="ARBA00022679"/>
    </source>
</evidence>
<evidence type="ECO:0000256" key="3">
    <source>
        <dbReference type="ARBA" id="ARBA00022553"/>
    </source>
</evidence>
<evidence type="ECO:0000256" key="7">
    <source>
        <dbReference type="SAM" id="Phobius"/>
    </source>
</evidence>
<evidence type="ECO:0000256" key="6">
    <source>
        <dbReference type="SAM" id="MobiDB-lite"/>
    </source>
</evidence>
<keyword evidence="4" id="KW-0808">Transferase</keyword>
<dbReference type="EMBL" id="SNXK01000004">
    <property type="protein sequence ID" value="TDP37926.1"/>
    <property type="molecule type" value="Genomic_DNA"/>
</dbReference>
<dbReference type="PANTHER" id="PTHR45436">
    <property type="entry name" value="SENSOR HISTIDINE KINASE YKOH"/>
    <property type="match status" value="1"/>
</dbReference>
<keyword evidence="9" id="KW-1185">Reference proteome</keyword>
<evidence type="ECO:0000256" key="5">
    <source>
        <dbReference type="ARBA" id="ARBA00022777"/>
    </source>
</evidence>
<comment type="caution">
    <text evidence="8">The sequence shown here is derived from an EMBL/GenBank/DDBJ whole genome shotgun (WGS) entry which is preliminary data.</text>
</comment>
<keyword evidence="5" id="KW-0418">Kinase</keyword>
<feature type="compositionally biased region" description="Basic and acidic residues" evidence="6">
    <location>
        <begin position="449"/>
        <end position="462"/>
    </location>
</feature>
<keyword evidence="7" id="KW-0472">Membrane</keyword>
<reference evidence="8 9" key="1">
    <citation type="submission" date="2019-03" db="EMBL/GenBank/DDBJ databases">
        <title>Genomic Encyclopedia of Type Strains, Phase IV (KMG-IV): sequencing the most valuable type-strain genomes for metagenomic binning, comparative biology and taxonomic classification.</title>
        <authorList>
            <person name="Goeker M."/>
        </authorList>
    </citation>
    <scope>NUCLEOTIDE SEQUENCE [LARGE SCALE GENOMIC DNA]</scope>
    <source>
        <strain evidence="8 9">DSM 44496</strain>
    </source>
</reference>
<keyword evidence="7" id="KW-0812">Transmembrane</keyword>
<feature type="compositionally biased region" description="Low complexity" evidence="6">
    <location>
        <begin position="432"/>
        <end position="448"/>
    </location>
</feature>
<evidence type="ECO:0000313" key="9">
    <source>
        <dbReference type="Proteomes" id="UP000295087"/>
    </source>
</evidence>
<keyword evidence="7" id="KW-1133">Transmembrane helix</keyword>
<dbReference type="Gene3D" id="3.30.565.10">
    <property type="entry name" value="Histidine kinase-like ATPase, C-terminal domain"/>
    <property type="match status" value="1"/>
</dbReference>
<evidence type="ECO:0000256" key="1">
    <source>
        <dbReference type="ARBA" id="ARBA00000085"/>
    </source>
</evidence>
<feature type="region of interest" description="Disordered" evidence="6">
    <location>
        <begin position="399"/>
        <end position="462"/>
    </location>
</feature>
<dbReference type="InterPro" id="IPR050428">
    <property type="entry name" value="TCS_sensor_his_kinase"/>
</dbReference>
<gene>
    <name evidence="8" type="ORF">DFR75_104278</name>
</gene>
<feature type="transmembrane region" description="Helical" evidence="7">
    <location>
        <begin position="6"/>
        <end position="27"/>
    </location>
</feature>
<comment type="catalytic activity">
    <reaction evidence="1">
        <text>ATP + protein L-histidine = ADP + protein N-phospho-L-histidine.</text>
        <dbReference type="EC" id="2.7.13.3"/>
    </reaction>
</comment>
<dbReference type="GO" id="GO:0005886">
    <property type="term" value="C:plasma membrane"/>
    <property type="evidence" value="ECO:0007669"/>
    <property type="project" value="TreeGrafter"/>
</dbReference>
<dbReference type="PANTHER" id="PTHR45436:SF5">
    <property type="entry name" value="SENSOR HISTIDINE KINASE TRCS"/>
    <property type="match status" value="1"/>
</dbReference>
<dbReference type="SUPFAM" id="SSF55874">
    <property type="entry name" value="ATPase domain of HSP90 chaperone/DNA topoisomerase II/histidine kinase"/>
    <property type="match status" value="1"/>
</dbReference>
<name>A0A4R6PJI6_NOCIG</name>
<keyword evidence="3" id="KW-0597">Phosphoprotein</keyword>